<dbReference type="PROSITE" id="PS51257">
    <property type="entry name" value="PROKAR_LIPOPROTEIN"/>
    <property type="match status" value="1"/>
</dbReference>
<dbReference type="EMBL" id="SNRY01004949">
    <property type="protein sequence ID" value="KAA6316253.1"/>
    <property type="molecule type" value="Genomic_DNA"/>
</dbReference>
<keyword evidence="1" id="KW-0675">Receptor</keyword>
<evidence type="ECO:0000313" key="1">
    <source>
        <dbReference type="EMBL" id="KAA6316253.1"/>
    </source>
</evidence>
<reference evidence="1" key="1">
    <citation type="submission" date="2019-03" db="EMBL/GenBank/DDBJ databases">
        <title>Single cell metagenomics reveals metabolic interactions within the superorganism composed of flagellate Streblomastix strix and complex community of Bacteroidetes bacteria on its surface.</title>
        <authorList>
            <person name="Treitli S.C."/>
            <person name="Kolisko M."/>
            <person name="Husnik F."/>
            <person name="Keeling P."/>
            <person name="Hampl V."/>
        </authorList>
    </citation>
    <scope>NUCLEOTIDE SEQUENCE</scope>
    <source>
        <strain evidence="1">STM</strain>
    </source>
</reference>
<sequence length="153" mass="16163">MKNGKTERRTRMKTFLLLMGGLLLSCGMFAQSGANVSMKGTVKDPLGEGIIGANIIVKGTTATGTITDFNGNFVLNAPANGVLVVSYVGYTTKEIPINGQTVLNIVLQENIELLSEEPPRMRMVAAPPGVPPLEITLTPAILPVIISCALIVI</sequence>
<accession>A0A5J4Q6I8</accession>
<name>A0A5J4Q6I8_9ZZZZ</name>
<gene>
    <name evidence="1" type="ORF">EZS27_033411</name>
</gene>
<dbReference type="InterPro" id="IPR008969">
    <property type="entry name" value="CarboxyPept-like_regulatory"/>
</dbReference>
<proteinExistence type="predicted"/>
<protein>
    <submittedName>
        <fullName evidence="1">TonB-dependent receptor SusC</fullName>
    </submittedName>
</protein>
<dbReference type="Pfam" id="PF13715">
    <property type="entry name" value="CarbopepD_reg_2"/>
    <property type="match status" value="1"/>
</dbReference>
<dbReference type="FunFam" id="2.60.40.1120:FF:000003">
    <property type="entry name" value="Outer membrane protein Omp121"/>
    <property type="match status" value="1"/>
</dbReference>
<dbReference type="AlphaFoldDB" id="A0A5J4Q6I8"/>
<dbReference type="Gene3D" id="2.60.40.1120">
    <property type="entry name" value="Carboxypeptidase-like, regulatory domain"/>
    <property type="match status" value="1"/>
</dbReference>
<comment type="caution">
    <text evidence="1">The sequence shown here is derived from an EMBL/GenBank/DDBJ whole genome shotgun (WGS) entry which is preliminary data.</text>
</comment>
<organism evidence="1">
    <name type="scientific">termite gut metagenome</name>
    <dbReference type="NCBI Taxonomy" id="433724"/>
    <lineage>
        <taxon>unclassified sequences</taxon>
        <taxon>metagenomes</taxon>
        <taxon>organismal metagenomes</taxon>
    </lineage>
</organism>
<dbReference type="SUPFAM" id="SSF49464">
    <property type="entry name" value="Carboxypeptidase regulatory domain-like"/>
    <property type="match status" value="1"/>
</dbReference>
<feature type="non-terminal residue" evidence="1">
    <location>
        <position position="153"/>
    </location>
</feature>